<dbReference type="PROSITE" id="PS50926">
    <property type="entry name" value="TRAM"/>
    <property type="match status" value="1"/>
</dbReference>
<feature type="active site" evidence="5">
    <location>
        <position position="451"/>
    </location>
</feature>
<dbReference type="FunFam" id="3.40.50.150:FF:000009">
    <property type="entry name" value="23S rRNA (Uracil(1939)-C(5))-methyltransferase RlmD"/>
    <property type="match status" value="1"/>
</dbReference>
<accession>A0A5C4S4K2</accession>
<keyword evidence="8" id="KW-1185">Reference proteome</keyword>
<dbReference type="PROSITE" id="PS01230">
    <property type="entry name" value="TRMA_1"/>
    <property type="match status" value="1"/>
</dbReference>
<dbReference type="GO" id="GO:0070475">
    <property type="term" value="P:rRNA base methylation"/>
    <property type="evidence" value="ECO:0007669"/>
    <property type="project" value="TreeGrafter"/>
</dbReference>
<evidence type="ECO:0000313" key="8">
    <source>
        <dbReference type="Proteomes" id="UP000309544"/>
    </source>
</evidence>
<dbReference type="Proteomes" id="UP000309544">
    <property type="component" value="Unassembled WGS sequence"/>
</dbReference>
<protein>
    <submittedName>
        <fullName evidence="7">23S rRNA (Uracil(1939)-C(5))-methyltransferase RlmD</fullName>
        <ecNumber evidence="7">2.1.1.190</ecNumber>
    </submittedName>
</protein>
<dbReference type="RefSeq" id="WP_083188217.1">
    <property type="nucleotide sequence ID" value="NZ_VDCI01000001.1"/>
</dbReference>
<evidence type="ECO:0000256" key="1">
    <source>
        <dbReference type="ARBA" id="ARBA00022603"/>
    </source>
</evidence>
<feature type="binding site" evidence="4">
    <location>
        <position position="424"/>
    </location>
    <ligand>
        <name>S-adenosyl-L-methionine</name>
        <dbReference type="ChEBI" id="CHEBI:59789"/>
    </ligand>
</feature>
<comment type="caution">
    <text evidence="7">The sequence shown here is derived from an EMBL/GenBank/DDBJ whole genome shotgun (WGS) entry which is preliminary data.</text>
</comment>
<keyword evidence="3 4" id="KW-0949">S-adenosyl-L-methionine</keyword>
<evidence type="ECO:0000259" key="6">
    <source>
        <dbReference type="PROSITE" id="PS50926"/>
    </source>
</evidence>
<dbReference type="NCBIfam" id="TIGR00479">
    <property type="entry name" value="rumA"/>
    <property type="match status" value="1"/>
</dbReference>
<dbReference type="Gene3D" id="2.40.50.140">
    <property type="entry name" value="Nucleic acid-binding proteins"/>
    <property type="match status" value="1"/>
</dbReference>
<dbReference type="EMBL" id="VDCI01000001">
    <property type="protein sequence ID" value="TNJ37661.1"/>
    <property type="molecule type" value="Genomic_DNA"/>
</dbReference>
<evidence type="ECO:0000256" key="2">
    <source>
        <dbReference type="ARBA" id="ARBA00022679"/>
    </source>
</evidence>
<dbReference type="InterPro" id="IPR029063">
    <property type="entry name" value="SAM-dependent_MTases_sf"/>
</dbReference>
<feature type="binding site" evidence="4">
    <location>
        <position position="353"/>
    </location>
    <ligand>
        <name>S-adenosyl-L-methionine</name>
        <dbReference type="ChEBI" id="CHEBI:59789"/>
    </ligand>
</feature>
<evidence type="ECO:0000256" key="5">
    <source>
        <dbReference type="PROSITE-ProRule" id="PRU10015"/>
    </source>
</evidence>
<comment type="similarity">
    <text evidence="4">Belongs to the class I-like SAM-binding methyltransferase superfamily. RNA M5U methyltransferase family.</text>
</comment>
<evidence type="ECO:0000256" key="4">
    <source>
        <dbReference type="PROSITE-ProRule" id="PRU01024"/>
    </source>
</evidence>
<dbReference type="InterPro" id="IPR002792">
    <property type="entry name" value="TRAM_dom"/>
</dbReference>
<dbReference type="Pfam" id="PF01938">
    <property type="entry name" value="TRAM"/>
    <property type="match status" value="1"/>
</dbReference>
<proteinExistence type="inferred from homology"/>
<dbReference type="InterPro" id="IPR030391">
    <property type="entry name" value="MeTrfase_TrmA_CS"/>
</dbReference>
<keyword evidence="1 4" id="KW-0489">Methyltransferase</keyword>
<feature type="binding site" evidence="4">
    <location>
        <position position="374"/>
    </location>
    <ligand>
        <name>S-adenosyl-L-methionine</name>
        <dbReference type="ChEBI" id="CHEBI:59789"/>
    </ligand>
</feature>
<dbReference type="Pfam" id="PF05958">
    <property type="entry name" value="tRNA_U5-meth_tr"/>
    <property type="match status" value="1"/>
</dbReference>
<keyword evidence="2 4" id="KW-0808">Transferase</keyword>
<dbReference type="GO" id="GO:0070041">
    <property type="term" value="F:rRNA (uridine-C5-)-methyltransferase activity"/>
    <property type="evidence" value="ECO:0007669"/>
    <property type="project" value="TreeGrafter"/>
</dbReference>
<feature type="domain" description="TRAM" evidence="6">
    <location>
        <begin position="23"/>
        <end position="83"/>
    </location>
</feature>
<reference evidence="7 8" key="1">
    <citation type="submission" date="2019-05" db="EMBL/GenBank/DDBJ databases">
        <title>Draft Whole-Genome sequence of the green sulfur bacterium Prosthecochloris vibrioformis DSM 260.</title>
        <authorList>
            <person name="Meyer T.E."/>
            <person name="Kyndt J.A."/>
        </authorList>
    </citation>
    <scope>NUCLEOTIDE SEQUENCE [LARGE SCALE GENOMIC DNA]</scope>
    <source>
        <strain evidence="7 8">DSM 260</strain>
    </source>
</reference>
<gene>
    <name evidence="7" type="primary">rlmD</name>
    <name evidence="7" type="ORF">FGF68_00290</name>
</gene>
<dbReference type="PROSITE" id="PS01231">
    <property type="entry name" value="TRMA_2"/>
    <property type="match status" value="1"/>
</dbReference>
<dbReference type="CDD" id="cd02440">
    <property type="entry name" value="AdoMet_MTases"/>
    <property type="match status" value="1"/>
</dbReference>
<evidence type="ECO:0000313" key="7">
    <source>
        <dbReference type="EMBL" id="TNJ37661.1"/>
    </source>
</evidence>
<name>A0A5C4S4K2_PROVB</name>
<evidence type="ECO:0000256" key="3">
    <source>
        <dbReference type="ARBA" id="ARBA00022691"/>
    </source>
</evidence>
<dbReference type="SUPFAM" id="SSF53335">
    <property type="entry name" value="S-adenosyl-L-methionine-dependent methyltransferases"/>
    <property type="match status" value="1"/>
</dbReference>
<dbReference type="FunFam" id="2.40.50.1070:FF:000003">
    <property type="entry name" value="23S rRNA (Uracil-5-)-methyltransferase RumA"/>
    <property type="match status" value="1"/>
</dbReference>
<dbReference type="Gene3D" id="2.40.50.1070">
    <property type="match status" value="1"/>
</dbReference>
<feature type="binding site" evidence="4">
    <location>
        <position position="324"/>
    </location>
    <ligand>
        <name>S-adenosyl-L-methionine</name>
        <dbReference type="ChEBI" id="CHEBI:59789"/>
    </ligand>
</feature>
<dbReference type="AlphaFoldDB" id="A0A5C4S4K2"/>
<dbReference type="PANTHER" id="PTHR11061:SF30">
    <property type="entry name" value="TRNA (URACIL(54)-C(5))-METHYLTRANSFERASE"/>
    <property type="match status" value="1"/>
</dbReference>
<dbReference type="Gene3D" id="3.40.50.150">
    <property type="entry name" value="Vaccinia Virus protein VP39"/>
    <property type="match status" value="1"/>
</dbReference>
<sequence length="498" mass="56015">MSKTVQEALSGGALEGRPSLRETYRKGDSIELSITDIAEKDQCFGRLEDGAGVFVRGMLAIGDRVSARVIKVKPGYMEAVSETLLQPSPDRTEPCCPVFGVCGGCKWMHVDYAAQLRYKQKKVRDALVHIGGFDNVDVVSALPAPESFHYRNKVEFSCSSRRYLMPEEIASGRFEKPRDFALGFHAPGNFEKVLEIDECFLAKPEMNRVLALTRRFALEQGLEPYAVREHTGYLRNLMLRYSEDDRSLMVNIVTSWYDEERMQLYCELLTSSMPDVPLTIVNNVTTRKNTVATGEKEYLVYGDGVVRERLGNLRFRISANSFFQTNTRQAEVLYNGIMRMADLSAEDTVYDLYCGTGTITLYLARNCRLAVGLEVVESSIGDARENAAMNEVGNAVFHSMDLKDFHTIVPALEEYGQPRVIVTDPPRAGMHPKALETMLRIQPETIVYVSCNPANLARDGKVIVEYGYVLEEVVPVDMFPHTSHVETLACFRMQREKG</sequence>
<dbReference type="InterPro" id="IPR010280">
    <property type="entry name" value="U5_MeTrfase_fam"/>
</dbReference>
<dbReference type="SUPFAM" id="SSF50249">
    <property type="entry name" value="Nucleic acid-binding proteins"/>
    <property type="match status" value="1"/>
</dbReference>
<dbReference type="EC" id="2.1.1.190" evidence="7"/>
<feature type="active site" description="Nucleophile" evidence="4">
    <location>
        <position position="451"/>
    </location>
</feature>
<dbReference type="PROSITE" id="PS51687">
    <property type="entry name" value="SAM_MT_RNA_M5U"/>
    <property type="match status" value="1"/>
</dbReference>
<dbReference type="PANTHER" id="PTHR11061">
    <property type="entry name" value="RNA M5U METHYLTRANSFERASE"/>
    <property type="match status" value="1"/>
</dbReference>
<dbReference type="InterPro" id="IPR030390">
    <property type="entry name" value="MeTrfase_TrmA_AS"/>
</dbReference>
<organism evidence="7 8">
    <name type="scientific">Prosthecochloris vibrioformis</name>
    <name type="common">Chlorobium vibrioforme</name>
    <dbReference type="NCBI Taxonomy" id="1098"/>
    <lineage>
        <taxon>Bacteria</taxon>
        <taxon>Pseudomonadati</taxon>
        <taxon>Chlorobiota</taxon>
        <taxon>Chlorobiia</taxon>
        <taxon>Chlorobiales</taxon>
        <taxon>Chlorobiaceae</taxon>
        <taxon>Prosthecochloris</taxon>
    </lineage>
</organism>
<dbReference type="InterPro" id="IPR012340">
    <property type="entry name" value="NA-bd_OB-fold"/>
</dbReference>